<feature type="compositionally biased region" description="Basic and acidic residues" evidence="4">
    <location>
        <begin position="665"/>
        <end position="685"/>
    </location>
</feature>
<dbReference type="STRING" id="78410.A0A0P7BMW1"/>
<dbReference type="SMART" id="SM00360">
    <property type="entry name" value="RRM"/>
    <property type="match status" value="2"/>
</dbReference>
<dbReference type="InterPro" id="IPR012677">
    <property type="entry name" value="Nucleotide-bd_a/b_plait_sf"/>
</dbReference>
<accession>A0A0P7BMW1</accession>
<keyword evidence="2 3" id="KW-0694">RNA-binding</keyword>
<dbReference type="Gene3D" id="3.30.70.330">
    <property type="match status" value="2"/>
</dbReference>
<comment type="caution">
    <text evidence="6">The sequence shown here is derived from an EMBL/GenBank/DDBJ whole genome shotgun (WGS) entry which is preliminary data.</text>
</comment>
<reference evidence="6 7" key="1">
    <citation type="submission" date="2015-09" db="EMBL/GenBank/DDBJ databases">
        <title>Draft genome of a European isolate of the apple canker pathogen Neonectria ditissima.</title>
        <authorList>
            <person name="Gomez-Cortecero A."/>
            <person name="Harrison R.J."/>
            <person name="Armitage A.D."/>
        </authorList>
    </citation>
    <scope>NUCLEOTIDE SEQUENCE [LARGE SCALE GENOMIC DNA]</scope>
    <source>
        <strain evidence="6 7">R09/05</strain>
    </source>
</reference>
<feature type="compositionally biased region" description="Low complexity" evidence="4">
    <location>
        <begin position="69"/>
        <end position="78"/>
    </location>
</feature>
<evidence type="ECO:0000256" key="1">
    <source>
        <dbReference type="ARBA" id="ARBA00022737"/>
    </source>
</evidence>
<dbReference type="AlphaFoldDB" id="A0A0P7BMW1"/>
<evidence type="ECO:0000259" key="5">
    <source>
        <dbReference type="PROSITE" id="PS50102"/>
    </source>
</evidence>
<evidence type="ECO:0000256" key="3">
    <source>
        <dbReference type="PROSITE-ProRule" id="PRU00176"/>
    </source>
</evidence>
<keyword evidence="1" id="KW-0677">Repeat</keyword>
<dbReference type="OrthoDB" id="410044at2759"/>
<dbReference type="PROSITE" id="PS50102">
    <property type="entry name" value="RRM"/>
    <property type="match status" value="2"/>
</dbReference>
<feature type="region of interest" description="Disordered" evidence="4">
    <location>
        <begin position="864"/>
        <end position="909"/>
    </location>
</feature>
<dbReference type="PANTHER" id="PTHR24012">
    <property type="entry name" value="RNA BINDING PROTEIN"/>
    <property type="match status" value="1"/>
</dbReference>
<gene>
    <name evidence="6" type="ORF">AK830_g1505</name>
</gene>
<dbReference type="CDD" id="cd00590">
    <property type="entry name" value="RRM_SF"/>
    <property type="match status" value="1"/>
</dbReference>
<dbReference type="EMBL" id="LKCW01000011">
    <property type="protein sequence ID" value="KPM45110.1"/>
    <property type="molecule type" value="Genomic_DNA"/>
</dbReference>
<feature type="compositionally biased region" description="Low complexity" evidence="4">
    <location>
        <begin position="459"/>
        <end position="471"/>
    </location>
</feature>
<feature type="region of interest" description="Disordered" evidence="4">
    <location>
        <begin position="1"/>
        <end position="100"/>
    </location>
</feature>
<sequence length="909" mass="99149">MPPYSTEDLPNAGRQPVKLGASLRKTVSMHAVSHESYSDTESNSLCIPSQSTSPGSRIRKSASDNGKDSSSTSAFRGSASEDDVFSSNESSETRDNSIQAGPVANVSMVVRRPLRSDPQTMYSPDACIFVANLAQGYSDVALYNEVTRIFGEYGSVYVKIKRDKRGMPFAFVQFTHHSHARVALEHGHKRLILGRYCRTERCKGNCMPPTQPTSILHKHSSISVTFLVYKKNGLATGLTEAYSLLQQWGTIDKVEHLDRETRLTMRLPQSVIVVYERFNARRNVVKEFDDNHVYAVLPYDARQDPWSEHNNEILVEQYYKDCRSVYIGNLPLCVNVDLVRLVTTPFGRAVDVQIRQNMDQSGAPGQIAFVEFENSKIAENVVVHLNDRNVQGNMIRVEMKRSRPSLRKFAQQGSSSSSRSHYPQGAAASYSSLPHYSMPSPTDDPWSAPPGAMVLHNQSSSVGTSHHSSTSATLVAQPTADDRLYHEAPNSQVYRHPGAPPTHTQPTIAQANVAPVQAHAAPVQIAVAPAQTTVAPAQALAVPAQAPVAPAKVPAAPAQTPVAPVQVTASPAQATQTPTRPCIALGKRPAALRERAGYTPHRSPSYVAEQAAERAEQAAERAERAERGRFLRTTSINIMDPHPEVPEGDMQSPVEVIGSSTEHTNSPDKVIDSPDKSTDSSEKTAESPLNDAKQLDKNNHSEKDTKPVDNGVIVKELNASNNEATDPFVSSSTRFMSGGQQPYQPYYQPYQAQAYPPGNIPMMPFIQGMHNGMVQMPAAMVPMSQQMPQGQMPQAAPYELPHAMVHGMQAMPNTMALTMAHNMGQGMAHNMGQGMTQGLPFGYPQNFYSYPFNPQSPSYVPMVSSTGPTAGVETPTKAVKIESMSSSQVKTGDQDNNDGQGAQHREEAN</sequence>
<dbReference type="Pfam" id="PF00076">
    <property type="entry name" value="RRM_1"/>
    <property type="match status" value="2"/>
</dbReference>
<dbReference type="GO" id="GO:0003723">
    <property type="term" value="F:RNA binding"/>
    <property type="evidence" value="ECO:0007669"/>
    <property type="project" value="UniProtKB-UniRule"/>
</dbReference>
<evidence type="ECO:0000313" key="7">
    <source>
        <dbReference type="Proteomes" id="UP000050424"/>
    </source>
</evidence>
<feature type="domain" description="RRM" evidence="5">
    <location>
        <begin position="126"/>
        <end position="204"/>
    </location>
</feature>
<evidence type="ECO:0000256" key="4">
    <source>
        <dbReference type="SAM" id="MobiDB-lite"/>
    </source>
</evidence>
<dbReference type="InterPro" id="IPR035979">
    <property type="entry name" value="RBD_domain_sf"/>
</dbReference>
<name>A0A0P7BMW1_9HYPO</name>
<evidence type="ECO:0000256" key="2">
    <source>
        <dbReference type="ARBA" id="ARBA00022884"/>
    </source>
</evidence>
<protein>
    <recommendedName>
        <fullName evidence="5">RRM domain-containing protein</fullName>
    </recommendedName>
</protein>
<feature type="compositionally biased region" description="Basic and acidic residues" evidence="4">
    <location>
        <begin position="611"/>
        <end position="629"/>
    </location>
</feature>
<feature type="region of interest" description="Disordered" evidence="4">
    <location>
        <begin position="394"/>
        <end position="473"/>
    </location>
</feature>
<feature type="region of interest" description="Disordered" evidence="4">
    <location>
        <begin position="597"/>
        <end position="711"/>
    </location>
</feature>
<proteinExistence type="predicted"/>
<evidence type="ECO:0000313" key="6">
    <source>
        <dbReference type="EMBL" id="KPM45110.1"/>
    </source>
</evidence>
<organism evidence="6 7">
    <name type="scientific">Neonectria ditissima</name>
    <dbReference type="NCBI Taxonomy" id="78410"/>
    <lineage>
        <taxon>Eukaryota</taxon>
        <taxon>Fungi</taxon>
        <taxon>Dikarya</taxon>
        <taxon>Ascomycota</taxon>
        <taxon>Pezizomycotina</taxon>
        <taxon>Sordariomycetes</taxon>
        <taxon>Hypocreomycetidae</taxon>
        <taxon>Hypocreales</taxon>
        <taxon>Nectriaceae</taxon>
        <taxon>Neonectria</taxon>
    </lineage>
</organism>
<dbReference type="SUPFAM" id="SSF54928">
    <property type="entry name" value="RNA-binding domain, RBD"/>
    <property type="match status" value="2"/>
</dbReference>
<dbReference type="InterPro" id="IPR000504">
    <property type="entry name" value="RRM_dom"/>
</dbReference>
<feature type="compositionally biased region" description="Polar residues" evidence="4">
    <location>
        <begin position="39"/>
        <end position="55"/>
    </location>
</feature>
<feature type="domain" description="RRM" evidence="5">
    <location>
        <begin position="323"/>
        <end position="402"/>
    </location>
</feature>
<feature type="compositionally biased region" description="Basic and acidic residues" evidence="4">
    <location>
        <begin position="693"/>
        <end position="707"/>
    </location>
</feature>
<keyword evidence="7" id="KW-1185">Reference proteome</keyword>
<dbReference type="Proteomes" id="UP000050424">
    <property type="component" value="Unassembled WGS sequence"/>
</dbReference>